<keyword evidence="7" id="KW-0256">Endoplasmic reticulum</keyword>
<keyword evidence="5 13" id="KW-0349">Heme</keyword>
<dbReference type="InterPro" id="IPR002401">
    <property type="entry name" value="Cyt_P450_E_grp-I"/>
</dbReference>
<dbReference type="PRINTS" id="PR00385">
    <property type="entry name" value="P450"/>
</dbReference>
<dbReference type="Pfam" id="PF00067">
    <property type="entry name" value="p450"/>
    <property type="match status" value="1"/>
</dbReference>
<keyword evidence="10 13" id="KW-0408">Iron</keyword>
<evidence type="ECO:0000256" key="8">
    <source>
        <dbReference type="ARBA" id="ARBA00022848"/>
    </source>
</evidence>
<accession>A0A8B0MCP1</accession>
<dbReference type="CDD" id="cd11055">
    <property type="entry name" value="CYP3A-like"/>
    <property type="match status" value="1"/>
</dbReference>
<dbReference type="FunFam" id="1.10.630.10:FF:000182">
    <property type="entry name" value="Cytochrome P450 3A4"/>
    <property type="match status" value="1"/>
</dbReference>
<keyword evidence="12" id="KW-0472">Membrane</keyword>
<evidence type="ECO:0000256" key="14">
    <source>
        <dbReference type="RuleBase" id="RU000461"/>
    </source>
</evidence>
<dbReference type="InterPro" id="IPR017972">
    <property type="entry name" value="Cyt_P450_CS"/>
</dbReference>
<sequence length="495" mass="57010">MYIYVLIFLLTFILYWYIDRRKSFRVLEDYGYRVPPVNLLFGNLLQLVQDDLGTMERWMEEYGEEIGEKGGKIMGWYRGPSPAIWTTSPEFLKEVFIKDAETFIDRPMLDRSDNIPHLINMKGMTWKRARSTLAPTFSAAKMKKMSGIMGTTVDTMIDILRSKIEKAEIIDFNEVYQRLTLDTIGQCALAMNVNCQRDPEDRFLKMVRAALDRQIDTTVIISSCFPAVEKIIAWIFSRRGRKRTNQVIIEKCREVLKARRANPPNPPPVDALQLCMDAAGTDGKLSEDEIVAHEFIFILAGYETTAAALNFTTYLLAKHPEIQSKLQQEIDRKFSKDMKVNYDNVTELEYLDMVLSESMRVYPPIPLHIGRWASQERTICGKTIPQGAGVLAATWILHHHPGFWKDPWKFDPERFSTENRDKIVEMTYMPFGDGPRNCIGRRFALMEAKMALVEVFRQFTVSVCESTPNPLPVRNKGLTLAVVGDKLHLRAKRRD</sequence>
<evidence type="ECO:0000256" key="13">
    <source>
        <dbReference type="PIRSR" id="PIRSR602401-1"/>
    </source>
</evidence>
<comment type="cofactor">
    <cofactor evidence="1 13">
        <name>heme</name>
        <dbReference type="ChEBI" id="CHEBI:30413"/>
    </cofactor>
</comment>
<dbReference type="Gene3D" id="1.10.630.10">
    <property type="entry name" value="Cytochrome P450"/>
    <property type="match status" value="1"/>
</dbReference>
<dbReference type="GO" id="GO:0016705">
    <property type="term" value="F:oxidoreductase activity, acting on paired donors, with incorporation or reduction of molecular oxygen"/>
    <property type="evidence" value="ECO:0007669"/>
    <property type="project" value="InterPro"/>
</dbReference>
<evidence type="ECO:0000256" key="6">
    <source>
        <dbReference type="ARBA" id="ARBA00022723"/>
    </source>
</evidence>
<dbReference type="EMBL" id="MW149388">
    <property type="protein sequence ID" value="QTW43688.1"/>
    <property type="molecule type" value="mRNA"/>
</dbReference>
<organism evidence="15">
    <name type="scientific">Eurytemora affinis</name>
    <name type="common">Copepod</name>
    <name type="synonym">Temora affinis</name>
    <dbReference type="NCBI Taxonomy" id="88015"/>
    <lineage>
        <taxon>Eukaryota</taxon>
        <taxon>Metazoa</taxon>
        <taxon>Ecdysozoa</taxon>
        <taxon>Arthropoda</taxon>
        <taxon>Crustacea</taxon>
        <taxon>Multicrustacea</taxon>
        <taxon>Hexanauplia</taxon>
        <taxon>Copepoda</taxon>
        <taxon>Calanoida</taxon>
        <taxon>Temoridae</taxon>
        <taxon>Eurytemora</taxon>
    </lineage>
</organism>
<comment type="subcellular location">
    <subcellularLocation>
        <location evidence="3">Endoplasmic reticulum membrane</location>
        <topology evidence="3">Peripheral membrane protein</topology>
    </subcellularLocation>
    <subcellularLocation>
        <location evidence="2">Microsome membrane</location>
        <topology evidence="2">Peripheral membrane protein</topology>
    </subcellularLocation>
</comment>
<keyword evidence="9 14" id="KW-0560">Oxidoreductase</keyword>
<dbReference type="InterPro" id="IPR050476">
    <property type="entry name" value="Insect_CytP450_Detox"/>
</dbReference>
<dbReference type="InterPro" id="IPR001128">
    <property type="entry name" value="Cyt_P450"/>
</dbReference>
<evidence type="ECO:0000256" key="4">
    <source>
        <dbReference type="ARBA" id="ARBA00010617"/>
    </source>
</evidence>
<dbReference type="PANTHER" id="PTHR24292:SF102">
    <property type="entry name" value="CYTOCHROME P450 FAMILY-RELATED"/>
    <property type="match status" value="1"/>
</dbReference>
<name>A0A8B0MCP1_EURAF</name>
<comment type="similarity">
    <text evidence="4 14">Belongs to the cytochrome P450 family.</text>
</comment>
<dbReference type="PRINTS" id="PR00463">
    <property type="entry name" value="EP450I"/>
</dbReference>
<dbReference type="GO" id="GO:0004497">
    <property type="term" value="F:monooxygenase activity"/>
    <property type="evidence" value="ECO:0007669"/>
    <property type="project" value="UniProtKB-KW"/>
</dbReference>
<keyword evidence="11 14" id="KW-0503">Monooxygenase</keyword>
<evidence type="ECO:0000256" key="1">
    <source>
        <dbReference type="ARBA" id="ARBA00001971"/>
    </source>
</evidence>
<dbReference type="SUPFAM" id="SSF48264">
    <property type="entry name" value="Cytochrome P450"/>
    <property type="match status" value="1"/>
</dbReference>
<evidence type="ECO:0000256" key="2">
    <source>
        <dbReference type="ARBA" id="ARBA00004174"/>
    </source>
</evidence>
<dbReference type="AlphaFoldDB" id="A0A8B0MCP1"/>
<evidence type="ECO:0000256" key="9">
    <source>
        <dbReference type="ARBA" id="ARBA00023002"/>
    </source>
</evidence>
<dbReference type="PROSITE" id="PS00086">
    <property type="entry name" value="CYTOCHROME_P450"/>
    <property type="match status" value="1"/>
</dbReference>
<evidence type="ECO:0000256" key="7">
    <source>
        <dbReference type="ARBA" id="ARBA00022824"/>
    </source>
</evidence>
<dbReference type="PANTHER" id="PTHR24292">
    <property type="entry name" value="CYTOCHROME P450"/>
    <property type="match status" value="1"/>
</dbReference>
<dbReference type="GO" id="GO:0005789">
    <property type="term" value="C:endoplasmic reticulum membrane"/>
    <property type="evidence" value="ECO:0007669"/>
    <property type="project" value="UniProtKB-SubCell"/>
</dbReference>
<evidence type="ECO:0000256" key="5">
    <source>
        <dbReference type="ARBA" id="ARBA00022617"/>
    </source>
</evidence>
<protein>
    <submittedName>
        <fullName evidence="15">CYP3079A1</fullName>
    </submittedName>
</protein>
<keyword evidence="6 13" id="KW-0479">Metal-binding</keyword>
<dbReference type="OrthoDB" id="6501435at2759"/>
<reference evidence="15" key="1">
    <citation type="submission" date="2020-10" db="EMBL/GenBank/DDBJ databases">
        <authorList>
            <person name="Kim D.-H."/>
        </authorList>
    </citation>
    <scope>NUCLEOTIDE SEQUENCE</scope>
</reference>
<evidence type="ECO:0000256" key="3">
    <source>
        <dbReference type="ARBA" id="ARBA00004406"/>
    </source>
</evidence>
<evidence type="ECO:0000256" key="11">
    <source>
        <dbReference type="ARBA" id="ARBA00023033"/>
    </source>
</evidence>
<evidence type="ECO:0000313" key="15">
    <source>
        <dbReference type="EMBL" id="QTW43688.1"/>
    </source>
</evidence>
<proteinExistence type="evidence at transcript level"/>
<dbReference type="GO" id="GO:0020037">
    <property type="term" value="F:heme binding"/>
    <property type="evidence" value="ECO:0007669"/>
    <property type="project" value="InterPro"/>
</dbReference>
<keyword evidence="8" id="KW-0492">Microsome</keyword>
<feature type="binding site" description="axial binding residue" evidence="13">
    <location>
        <position position="438"/>
    </location>
    <ligand>
        <name>heme</name>
        <dbReference type="ChEBI" id="CHEBI:30413"/>
    </ligand>
    <ligandPart>
        <name>Fe</name>
        <dbReference type="ChEBI" id="CHEBI:18248"/>
    </ligandPart>
</feature>
<evidence type="ECO:0000256" key="12">
    <source>
        <dbReference type="ARBA" id="ARBA00023136"/>
    </source>
</evidence>
<reference evidence="15" key="2">
    <citation type="journal article" name="Mar. Pollut. Bull.">
        <title>The genome of the European estuarine calanoid copepod Eurytemora affinis: Potential use in molecular ecotoxicology.</title>
        <authorList>
            <person name="Choi B.S."/>
            <person name="Kim D.H."/>
            <person name="Kim M.S."/>
            <person name="Park J.C."/>
            <person name="Lee Y.H."/>
            <person name="Kim H.J."/>
            <person name="Jeong C.B."/>
            <person name="Hagiwara A."/>
            <person name="Souissi S."/>
            <person name="Lee J.S."/>
        </authorList>
    </citation>
    <scope>NUCLEOTIDE SEQUENCE</scope>
</reference>
<evidence type="ECO:0000256" key="10">
    <source>
        <dbReference type="ARBA" id="ARBA00023004"/>
    </source>
</evidence>
<dbReference type="InterPro" id="IPR036396">
    <property type="entry name" value="Cyt_P450_sf"/>
</dbReference>
<dbReference type="GO" id="GO:0005506">
    <property type="term" value="F:iron ion binding"/>
    <property type="evidence" value="ECO:0007669"/>
    <property type="project" value="InterPro"/>
</dbReference>